<name>A0A7U2MKB3_ASPFN</name>
<dbReference type="VEuPathDB" id="FungiDB:F9C07_2201402"/>
<dbReference type="InterPro" id="IPR000719">
    <property type="entry name" value="Prot_kinase_dom"/>
</dbReference>
<dbReference type="PROSITE" id="PS00108">
    <property type="entry name" value="PROTEIN_KINASE_ST"/>
    <property type="match status" value="1"/>
</dbReference>
<proteinExistence type="predicted"/>
<evidence type="ECO:0000256" key="8">
    <source>
        <dbReference type="ARBA" id="ARBA00048679"/>
    </source>
</evidence>
<evidence type="ECO:0000313" key="10">
    <source>
        <dbReference type="EMBL" id="QRD85284.1"/>
    </source>
</evidence>
<dbReference type="GO" id="GO:0005737">
    <property type="term" value="C:cytoplasm"/>
    <property type="evidence" value="ECO:0007669"/>
    <property type="project" value="TreeGrafter"/>
</dbReference>
<dbReference type="AlphaFoldDB" id="A0A7U2MKB3"/>
<keyword evidence="11" id="KW-1185">Reference proteome</keyword>
<dbReference type="Proteomes" id="UP000596276">
    <property type="component" value="Chromosome 3"/>
</dbReference>
<organism evidence="10 11">
    <name type="scientific">Aspergillus flavus (strain ATCC 200026 / FGSC A1120 / IAM 13836 / NRRL 3357 / JCM 12722 / SRRC 167)</name>
    <dbReference type="NCBI Taxonomy" id="332952"/>
    <lineage>
        <taxon>Eukaryota</taxon>
        <taxon>Fungi</taxon>
        <taxon>Dikarya</taxon>
        <taxon>Ascomycota</taxon>
        <taxon>Pezizomycotina</taxon>
        <taxon>Eurotiomycetes</taxon>
        <taxon>Eurotiomycetidae</taxon>
        <taxon>Eurotiales</taxon>
        <taxon>Aspergillaceae</taxon>
        <taxon>Aspergillus</taxon>
        <taxon>Aspergillus subgen. Circumdati</taxon>
    </lineage>
</organism>
<dbReference type="EMBL" id="CP044620">
    <property type="protein sequence ID" value="QRD85284.1"/>
    <property type="molecule type" value="Genomic_DNA"/>
</dbReference>
<evidence type="ECO:0000256" key="6">
    <source>
        <dbReference type="ARBA" id="ARBA00022840"/>
    </source>
</evidence>
<dbReference type="GO" id="GO:0050684">
    <property type="term" value="P:regulation of mRNA processing"/>
    <property type="evidence" value="ECO:0007669"/>
    <property type="project" value="TreeGrafter"/>
</dbReference>
<comment type="catalytic activity">
    <reaction evidence="7">
        <text>L-threonyl-[protein] + ATP = O-phospho-L-threonyl-[protein] + ADP + H(+)</text>
        <dbReference type="Rhea" id="RHEA:46608"/>
        <dbReference type="Rhea" id="RHEA-COMP:11060"/>
        <dbReference type="Rhea" id="RHEA-COMP:11605"/>
        <dbReference type="ChEBI" id="CHEBI:15378"/>
        <dbReference type="ChEBI" id="CHEBI:30013"/>
        <dbReference type="ChEBI" id="CHEBI:30616"/>
        <dbReference type="ChEBI" id="CHEBI:61977"/>
        <dbReference type="ChEBI" id="CHEBI:456216"/>
        <dbReference type="EC" id="2.7.11.1"/>
    </reaction>
</comment>
<keyword evidence="4" id="KW-0547">Nucleotide-binding</keyword>
<dbReference type="Gene3D" id="3.30.200.20">
    <property type="entry name" value="Phosphorylase Kinase, domain 1"/>
    <property type="match status" value="1"/>
</dbReference>
<evidence type="ECO:0000256" key="3">
    <source>
        <dbReference type="ARBA" id="ARBA00022679"/>
    </source>
</evidence>
<dbReference type="PANTHER" id="PTHR47634:SF9">
    <property type="entry name" value="PROTEIN KINASE DOMAIN-CONTAINING PROTEIN-RELATED"/>
    <property type="match status" value="1"/>
</dbReference>
<evidence type="ECO:0000256" key="1">
    <source>
        <dbReference type="ARBA" id="ARBA00012513"/>
    </source>
</evidence>
<dbReference type="GO" id="GO:0004674">
    <property type="term" value="F:protein serine/threonine kinase activity"/>
    <property type="evidence" value="ECO:0007669"/>
    <property type="project" value="UniProtKB-KW"/>
</dbReference>
<keyword evidence="2" id="KW-0723">Serine/threonine-protein kinase</keyword>
<keyword evidence="5" id="KW-0418">Kinase</keyword>
<keyword evidence="3" id="KW-0808">Transferase</keyword>
<evidence type="ECO:0000256" key="7">
    <source>
        <dbReference type="ARBA" id="ARBA00047899"/>
    </source>
</evidence>
<protein>
    <recommendedName>
        <fullName evidence="1">non-specific serine/threonine protein kinase</fullName>
        <ecNumber evidence="1">2.7.11.1</ecNumber>
    </recommendedName>
</protein>
<dbReference type="VEuPathDB" id="FungiDB:AFLA_006525"/>
<dbReference type="Gene3D" id="1.10.510.10">
    <property type="entry name" value="Transferase(Phosphotransferase) domain 1"/>
    <property type="match status" value="2"/>
</dbReference>
<evidence type="ECO:0000256" key="2">
    <source>
        <dbReference type="ARBA" id="ARBA00022527"/>
    </source>
</evidence>
<dbReference type="InterPro" id="IPR008271">
    <property type="entry name" value="Ser/Thr_kinase_AS"/>
</dbReference>
<comment type="catalytic activity">
    <reaction evidence="8">
        <text>L-seryl-[protein] + ATP = O-phospho-L-seryl-[protein] + ADP + H(+)</text>
        <dbReference type="Rhea" id="RHEA:17989"/>
        <dbReference type="Rhea" id="RHEA-COMP:9863"/>
        <dbReference type="Rhea" id="RHEA-COMP:11604"/>
        <dbReference type="ChEBI" id="CHEBI:15378"/>
        <dbReference type="ChEBI" id="CHEBI:29999"/>
        <dbReference type="ChEBI" id="CHEBI:30616"/>
        <dbReference type="ChEBI" id="CHEBI:83421"/>
        <dbReference type="ChEBI" id="CHEBI:456216"/>
        <dbReference type="EC" id="2.7.11.1"/>
    </reaction>
</comment>
<keyword evidence="6" id="KW-0067">ATP-binding</keyword>
<dbReference type="Pfam" id="PF00069">
    <property type="entry name" value="Pkinase"/>
    <property type="match status" value="1"/>
</dbReference>
<dbReference type="PANTHER" id="PTHR47634">
    <property type="entry name" value="PROTEIN KINASE DOMAIN-CONTAINING PROTEIN-RELATED"/>
    <property type="match status" value="1"/>
</dbReference>
<dbReference type="InterPro" id="IPR051334">
    <property type="entry name" value="SRPK"/>
</dbReference>
<dbReference type="PROSITE" id="PS50011">
    <property type="entry name" value="PROTEIN_KINASE_DOM"/>
    <property type="match status" value="1"/>
</dbReference>
<dbReference type="GO" id="GO:0000245">
    <property type="term" value="P:spliceosomal complex assembly"/>
    <property type="evidence" value="ECO:0007669"/>
    <property type="project" value="TreeGrafter"/>
</dbReference>
<dbReference type="GO" id="GO:0005524">
    <property type="term" value="F:ATP binding"/>
    <property type="evidence" value="ECO:0007669"/>
    <property type="project" value="UniProtKB-KW"/>
</dbReference>
<evidence type="ECO:0000256" key="4">
    <source>
        <dbReference type="ARBA" id="ARBA00022741"/>
    </source>
</evidence>
<evidence type="ECO:0000259" key="9">
    <source>
        <dbReference type="PROSITE" id="PS50011"/>
    </source>
</evidence>
<accession>A0A7U2MKB3</accession>
<evidence type="ECO:0000256" key="5">
    <source>
        <dbReference type="ARBA" id="ARBA00022777"/>
    </source>
</evidence>
<feature type="domain" description="Protein kinase" evidence="9">
    <location>
        <begin position="1"/>
        <end position="326"/>
    </location>
</feature>
<sequence>MIAPRLDTHRRFEEENTPYYDPVRFYPAKLSSVLNGRYQLVTKVGCVIWLARHLNQFVPLCSYDLVVTDLVRWRWLQDKYGWQFTRHLVDSFYVEYGSRKHLALAFEPLREPLWLYRERFIGDVIPSSVLKIILQMILHGLDYLHSECHIVHTDLKPDNIMVKIEDPSILEESAKDEYKDPLPQKIGPDGRTIYLSRNNYEPTLKTTGIITITDFALSVPGDRPNSGCKKLFKDFNESNHLAHITLLLGPPPEDIIARGRRSELFYASDGTLRNEARVPATFNFENLIKNIHGDDKTLFIRFVRRMIKWRPEERSTAKELLEDPWLYADLDDE</sequence>
<evidence type="ECO:0000313" key="11">
    <source>
        <dbReference type="Proteomes" id="UP000596276"/>
    </source>
</evidence>
<dbReference type="SUPFAM" id="SSF56112">
    <property type="entry name" value="Protein kinase-like (PK-like)"/>
    <property type="match status" value="1"/>
</dbReference>
<dbReference type="GO" id="GO:0005634">
    <property type="term" value="C:nucleus"/>
    <property type="evidence" value="ECO:0007669"/>
    <property type="project" value="TreeGrafter"/>
</dbReference>
<dbReference type="SMART" id="SM00220">
    <property type="entry name" value="S_TKc"/>
    <property type="match status" value="1"/>
</dbReference>
<gene>
    <name evidence="10" type="ORF">F9C07_2201402</name>
</gene>
<reference evidence="11" key="1">
    <citation type="journal article" date="2021" name="G3 (Bethesda)">
        <title>Chromosome assembled and annotated genome sequence of Aspergillus flavus NRRL 3357.</title>
        <authorList>
            <person name="Skerker J.M."/>
            <person name="Pianalto K.M."/>
            <person name="Mondo S.J."/>
            <person name="Yang K."/>
            <person name="Arkin A.P."/>
            <person name="Keller N.P."/>
            <person name="Grigoriev I.V."/>
            <person name="Louise Glass N.L."/>
        </authorList>
    </citation>
    <scope>NUCLEOTIDE SEQUENCE [LARGE SCALE GENOMIC DNA]</scope>
    <source>
        <strain evidence="11">ATCC 200026 / FGSC A1120 / IAM 13836 / NRRL 3357 / JCM 12722 / SRRC 167</strain>
    </source>
</reference>
<dbReference type="InterPro" id="IPR011009">
    <property type="entry name" value="Kinase-like_dom_sf"/>
</dbReference>
<dbReference type="EC" id="2.7.11.1" evidence="1"/>